<accession>A0A371CV52</accession>
<protein>
    <submittedName>
        <fullName evidence="1">Uncharacterized protein</fullName>
    </submittedName>
</protein>
<dbReference type="EMBL" id="KZ857454">
    <property type="protein sequence ID" value="RDX44161.1"/>
    <property type="molecule type" value="Genomic_DNA"/>
</dbReference>
<dbReference type="Proteomes" id="UP000256964">
    <property type="component" value="Unassembled WGS sequence"/>
</dbReference>
<gene>
    <name evidence="1" type="ORF">OH76DRAFT_1116257</name>
</gene>
<proteinExistence type="predicted"/>
<sequence length="180" mass="20546">MLAEGDTPTSAPLRCLTTHSLRAKCIRRVAWFIRASAVRHLQDRRRSAHEARSPLSPLHLLRWYSRPACVRRVNPRLLQHRGHCRGHPSCPGETYEESDMLLLSSNMPRLQDDAASDLVQPDGMSTHRWCADRPKLTACPRCHGVSGRVRPYTTSPPAYLVRCRRCELRDSAHYCRAAAW</sequence>
<organism evidence="1 2">
    <name type="scientific">Lentinus brumalis</name>
    <dbReference type="NCBI Taxonomy" id="2498619"/>
    <lineage>
        <taxon>Eukaryota</taxon>
        <taxon>Fungi</taxon>
        <taxon>Dikarya</taxon>
        <taxon>Basidiomycota</taxon>
        <taxon>Agaricomycotina</taxon>
        <taxon>Agaricomycetes</taxon>
        <taxon>Polyporales</taxon>
        <taxon>Polyporaceae</taxon>
        <taxon>Lentinus</taxon>
    </lineage>
</organism>
<evidence type="ECO:0000313" key="1">
    <source>
        <dbReference type="EMBL" id="RDX44161.1"/>
    </source>
</evidence>
<dbReference type="AlphaFoldDB" id="A0A371CV52"/>
<name>A0A371CV52_9APHY</name>
<keyword evidence="2" id="KW-1185">Reference proteome</keyword>
<evidence type="ECO:0000313" key="2">
    <source>
        <dbReference type="Proteomes" id="UP000256964"/>
    </source>
</evidence>
<reference evidence="1 2" key="1">
    <citation type="journal article" date="2018" name="Biotechnol. Biofuels">
        <title>Integrative visual omics of the white-rot fungus Polyporus brumalis exposes the biotechnological potential of its oxidative enzymes for delignifying raw plant biomass.</title>
        <authorList>
            <person name="Miyauchi S."/>
            <person name="Rancon A."/>
            <person name="Drula E."/>
            <person name="Hage H."/>
            <person name="Chaduli D."/>
            <person name="Favel A."/>
            <person name="Grisel S."/>
            <person name="Henrissat B."/>
            <person name="Herpoel-Gimbert I."/>
            <person name="Ruiz-Duenas F.J."/>
            <person name="Chevret D."/>
            <person name="Hainaut M."/>
            <person name="Lin J."/>
            <person name="Wang M."/>
            <person name="Pangilinan J."/>
            <person name="Lipzen A."/>
            <person name="Lesage-Meessen L."/>
            <person name="Navarro D."/>
            <person name="Riley R."/>
            <person name="Grigoriev I.V."/>
            <person name="Zhou S."/>
            <person name="Raouche S."/>
            <person name="Rosso M.N."/>
        </authorList>
    </citation>
    <scope>NUCLEOTIDE SEQUENCE [LARGE SCALE GENOMIC DNA]</scope>
    <source>
        <strain evidence="1 2">BRFM 1820</strain>
    </source>
</reference>